<gene>
    <name evidence="4" type="primary">LOC106866612</name>
    <name evidence="3" type="ORF">BRADI_4g29936v3</name>
</gene>
<keyword evidence="5" id="KW-1185">Reference proteome</keyword>
<protein>
    <recommendedName>
        <fullName evidence="2">FAR1 domain-containing protein</fullName>
    </recommendedName>
</protein>
<dbReference type="Gramene" id="KQJ90186">
    <property type="protein sequence ID" value="KQJ90186"/>
    <property type="gene ID" value="BRADI_4g29936v3"/>
</dbReference>
<dbReference type="OrthoDB" id="694978at2759"/>
<feature type="compositionally biased region" description="Basic and acidic residues" evidence="1">
    <location>
        <begin position="97"/>
        <end position="110"/>
    </location>
</feature>
<dbReference type="Pfam" id="PF03101">
    <property type="entry name" value="FAR1"/>
    <property type="match status" value="1"/>
</dbReference>
<evidence type="ECO:0000256" key="1">
    <source>
        <dbReference type="SAM" id="MobiDB-lite"/>
    </source>
</evidence>
<dbReference type="PANTHER" id="PTHR47718:SF5">
    <property type="entry name" value="PROTEIN FAR1-RELATED SEQUENCE 8-LIKE"/>
    <property type="match status" value="1"/>
</dbReference>
<proteinExistence type="predicted"/>
<evidence type="ECO:0000259" key="2">
    <source>
        <dbReference type="Pfam" id="PF03101"/>
    </source>
</evidence>
<name>A0A0Q3HA03_BRADI</name>
<organism evidence="3">
    <name type="scientific">Brachypodium distachyon</name>
    <name type="common">Purple false brome</name>
    <name type="synonym">Trachynia distachya</name>
    <dbReference type="NCBI Taxonomy" id="15368"/>
    <lineage>
        <taxon>Eukaryota</taxon>
        <taxon>Viridiplantae</taxon>
        <taxon>Streptophyta</taxon>
        <taxon>Embryophyta</taxon>
        <taxon>Tracheophyta</taxon>
        <taxon>Spermatophyta</taxon>
        <taxon>Magnoliopsida</taxon>
        <taxon>Liliopsida</taxon>
        <taxon>Poales</taxon>
        <taxon>Poaceae</taxon>
        <taxon>BOP clade</taxon>
        <taxon>Pooideae</taxon>
        <taxon>Stipodae</taxon>
        <taxon>Brachypodieae</taxon>
        <taxon>Brachypodium</taxon>
    </lineage>
</organism>
<dbReference type="GeneID" id="106866612"/>
<evidence type="ECO:0000313" key="4">
    <source>
        <dbReference type="EnsemblPlants" id="KQJ90186"/>
    </source>
</evidence>
<dbReference type="STRING" id="15368.A0A0Q3HA03"/>
<evidence type="ECO:0000313" key="3">
    <source>
        <dbReference type="EMBL" id="KQJ90186.1"/>
    </source>
</evidence>
<reference evidence="3" key="2">
    <citation type="submission" date="2017-06" db="EMBL/GenBank/DDBJ databases">
        <title>WGS assembly of Brachypodium distachyon.</title>
        <authorList>
            <consortium name="The International Brachypodium Initiative"/>
            <person name="Lucas S."/>
            <person name="Harmon-Smith M."/>
            <person name="Lail K."/>
            <person name="Tice H."/>
            <person name="Grimwood J."/>
            <person name="Bruce D."/>
            <person name="Barry K."/>
            <person name="Shu S."/>
            <person name="Lindquist E."/>
            <person name="Wang M."/>
            <person name="Pitluck S."/>
            <person name="Vogel J.P."/>
            <person name="Garvin D.F."/>
            <person name="Mockler T.C."/>
            <person name="Schmutz J."/>
            <person name="Rokhsar D."/>
            <person name="Bevan M.W."/>
        </authorList>
    </citation>
    <scope>NUCLEOTIDE SEQUENCE</scope>
    <source>
        <strain evidence="3">Bd21</strain>
    </source>
</reference>
<dbReference type="Proteomes" id="UP000008810">
    <property type="component" value="Chromosome 4"/>
</dbReference>
<feature type="region of interest" description="Disordered" evidence="1">
    <location>
        <begin position="199"/>
        <end position="236"/>
    </location>
</feature>
<dbReference type="EMBL" id="CM000883">
    <property type="protein sequence ID" value="KQJ90186.1"/>
    <property type="molecule type" value="Genomic_DNA"/>
</dbReference>
<dbReference type="RefSeq" id="XP_024311138.1">
    <property type="nucleotide sequence ID" value="XM_024455370.1"/>
</dbReference>
<dbReference type="ExpressionAtlas" id="A0A0Q3HA03">
    <property type="expression patterns" value="baseline and differential"/>
</dbReference>
<feature type="domain" description="FAR1" evidence="2">
    <location>
        <begin position="157"/>
        <end position="212"/>
    </location>
</feature>
<dbReference type="AlphaFoldDB" id="A0A0Q3HA03"/>
<dbReference type="InterPro" id="IPR004330">
    <property type="entry name" value="FAR1_DNA_bnd_dom"/>
</dbReference>
<dbReference type="KEGG" id="bdi:106866612"/>
<dbReference type="RefSeq" id="XP_014757549.1">
    <property type="nucleotide sequence ID" value="XM_014902063.2"/>
</dbReference>
<evidence type="ECO:0000313" key="5">
    <source>
        <dbReference type="Proteomes" id="UP000008810"/>
    </source>
</evidence>
<dbReference type="RefSeq" id="XP_014757548.1">
    <property type="nucleotide sequence ID" value="XM_014902062.2"/>
</dbReference>
<feature type="region of interest" description="Disordered" evidence="1">
    <location>
        <begin position="87"/>
        <end position="110"/>
    </location>
</feature>
<reference evidence="3 4" key="1">
    <citation type="journal article" date="2010" name="Nature">
        <title>Genome sequencing and analysis of the model grass Brachypodium distachyon.</title>
        <authorList>
            <consortium name="International Brachypodium Initiative"/>
        </authorList>
    </citation>
    <scope>NUCLEOTIDE SEQUENCE [LARGE SCALE GENOMIC DNA]</scope>
    <source>
        <strain evidence="3">Bd21</strain>
        <strain evidence="4">cv. Bd21</strain>
    </source>
</reference>
<sequence length="382" mass="43982">MTWLLADHNFSEYIDDHSFYITSDRNININHLEQEELENMYNMQNQISVPETLAEKHVEDHGDWMQSDEPENILNPDELEAEAGDIPSMDTENAENNNERNPETDPEGNKEPLTQEEVIEFIQSSQQLGQGGAAQEIEHMHMPELGMVFKTEEEGHKFYNNYAMKVGFSTAIAHKYHSRNKTHMGKVTRVTITCNKAGKPTEEDMEANKEAAQRGEGLGKNKPAKRRVRKTKEGTNDERNVLMRRTNTVVLTACPATMVVAYIDDVWKITRLDLTHNHELHPPGEARFLRSHKNMTLEEKLMIRTCSACKLPTRKIMAILAYMRGGLSSLPYTKKDVSNIRTSIRTESGRSDMMKVLEYFLKKKEKMQLSFTKLTRMKRAEF</sequence>
<dbReference type="EnsemblPlants" id="KQJ90186">
    <property type="protein sequence ID" value="KQJ90186"/>
    <property type="gene ID" value="BRADI_4g29936v3"/>
</dbReference>
<dbReference type="PANTHER" id="PTHR47718">
    <property type="entry name" value="OS01G0519700 PROTEIN"/>
    <property type="match status" value="1"/>
</dbReference>
<reference evidence="4" key="3">
    <citation type="submission" date="2018-08" db="UniProtKB">
        <authorList>
            <consortium name="EnsemblPlants"/>
        </authorList>
    </citation>
    <scope>IDENTIFICATION</scope>
    <source>
        <strain evidence="4">cv. Bd21</strain>
    </source>
</reference>
<accession>A0A0Q3HA03</accession>
<feature type="compositionally biased region" description="Basic and acidic residues" evidence="1">
    <location>
        <begin position="199"/>
        <end position="219"/>
    </location>
</feature>